<evidence type="ECO:0000313" key="4">
    <source>
        <dbReference type="Proteomes" id="UP001499986"/>
    </source>
</evidence>
<dbReference type="PANTHER" id="PTHR21666">
    <property type="entry name" value="PEPTIDASE-RELATED"/>
    <property type="match status" value="1"/>
</dbReference>
<evidence type="ECO:0000313" key="3">
    <source>
        <dbReference type="EMBL" id="GAA2392150.1"/>
    </source>
</evidence>
<feature type="transmembrane region" description="Helical" evidence="1">
    <location>
        <begin position="43"/>
        <end position="64"/>
    </location>
</feature>
<dbReference type="InterPro" id="IPR016047">
    <property type="entry name" value="M23ase_b-sheet_dom"/>
</dbReference>
<comment type="caution">
    <text evidence="3">The sequence shown here is derived from an EMBL/GenBank/DDBJ whole genome shotgun (WGS) entry which is preliminary data.</text>
</comment>
<dbReference type="Gene3D" id="2.70.70.10">
    <property type="entry name" value="Glucose Permease (Domain IIA)"/>
    <property type="match status" value="1"/>
</dbReference>
<dbReference type="PANTHER" id="PTHR21666:SF270">
    <property type="entry name" value="MUREIN HYDROLASE ACTIVATOR ENVC"/>
    <property type="match status" value="1"/>
</dbReference>
<dbReference type="SUPFAM" id="SSF51261">
    <property type="entry name" value="Duplicated hybrid motif"/>
    <property type="match status" value="1"/>
</dbReference>
<dbReference type="InterPro" id="IPR050570">
    <property type="entry name" value="Cell_wall_metabolism_enzyme"/>
</dbReference>
<organism evidence="3 4">
    <name type="scientific">Streptomyces coeruleofuscus</name>
    <dbReference type="NCBI Taxonomy" id="66879"/>
    <lineage>
        <taxon>Bacteria</taxon>
        <taxon>Bacillati</taxon>
        <taxon>Actinomycetota</taxon>
        <taxon>Actinomycetes</taxon>
        <taxon>Kitasatosporales</taxon>
        <taxon>Streptomycetaceae</taxon>
        <taxon>Streptomyces</taxon>
    </lineage>
</organism>
<dbReference type="InterPro" id="IPR011055">
    <property type="entry name" value="Dup_hybrid_motif"/>
</dbReference>
<dbReference type="EMBL" id="BAAASE010000002">
    <property type="protein sequence ID" value="GAA2392150.1"/>
    <property type="molecule type" value="Genomic_DNA"/>
</dbReference>
<evidence type="ECO:0000256" key="1">
    <source>
        <dbReference type="SAM" id="Phobius"/>
    </source>
</evidence>
<dbReference type="CDD" id="cd12797">
    <property type="entry name" value="M23_peptidase"/>
    <property type="match status" value="1"/>
</dbReference>
<accession>A0ABP5V1A0</accession>
<reference evidence="4" key="1">
    <citation type="journal article" date="2019" name="Int. J. Syst. Evol. Microbiol.">
        <title>The Global Catalogue of Microorganisms (GCM) 10K type strain sequencing project: providing services to taxonomists for standard genome sequencing and annotation.</title>
        <authorList>
            <consortium name="The Broad Institute Genomics Platform"/>
            <consortium name="The Broad Institute Genome Sequencing Center for Infectious Disease"/>
            <person name="Wu L."/>
            <person name="Ma J."/>
        </authorList>
    </citation>
    <scope>NUCLEOTIDE SEQUENCE [LARGE SCALE GENOMIC DNA]</scope>
    <source>
        <strain evidence="4">JCM 4358</strain>
    </source>
</reference>
<gene>
    <name evidence="3" type="ORF">GCM10010255_22120</name>
</gene>
<feature type="transmembrane region" description="Helical" evidence="1">
    <location>
        <begin position="15"/>
        <end position="37"/>
    </location>
</feature>
<dbReference type="Pfam" id="PF01551">
    <property type="entry name" value="Peptidase_M23"/>
    <property type="match status" value="1"/>
</dbReference>
<evidence type="ECO:0000259" key="2">
    <source>
        <dbReference type="Pfam" id="PF01551"/>
    </source>
</evidence>
<proteinExistence type="predicted"/>
<dbReference type="Proteomes" id="UP001499986">
    <property type="component" value="Unassembled WGS sequence"/>
</dbReference>
<feature type="domain" description="M23ase beta-sheet core" evidence="2">
    <location>
        <begin position="179"/>
        <end position="250"/>
    </location>
</feature>
<keyword evidence="1" id="KW-1133">Transmembrane helix</keyword>
<keyword evidence="1" id="KW-0472">Membrane</keyword>
<name>A0ABP5V1A0_9ACTN</name>
<keyword evidence="4" id="KW-1185">Reference proteome</keyword>
<keyword evidence="1" id="KW-0812">Transmembrane</keyword>
<sequence>MTATEPGERRSARKLGVVAFQGLQLAFIALVIAHICLGWGYHVLWNCLLLALAYVVVTVAHRWGGAPDSPRQAREPLEVAPPVTGRWSALNSPADRTPSHGIHAHGQTYAIDILAEPEPGSRPAFRWLWPLARRPQAFPAFGAPILAVADATVVRACDGRRDHLSRNSLPGLLYLMLIEGSVREMSGVRQILGNHVILDLGNGTYAAYAHLQRGSLTVREGDRVRAGQVLARCGNSGNSSEPHLHFQLMDGPDPDAARGIPFTWHGIGVPANGEIFEAHPAAVTRP</sequence>
<protein>
    <submittedName>
        <fullName evidence="3">M23 family metallopeptidase</fullName>
    </submittedName>
</protein>